<evidence type="ECO:0000313" key="12">
    <source>
        <dbReference type="EMBL" id="QTD38972.1"/>
    </source>
</evidence>
<evidence type="ECO:0000256" key="3">
    <source>
        <dbReference type="ARBA" id="ARBA00022553"/>
    </source>
</evidence>
<organism evidence="12 13">
    <name type="scientific">Polaribacter batillariae</name>
    <dbReference type="NCBI Taxonomy" id="2808900"/>
    <lineage>
        <taxon>Bacteria</taxon>
        <taxon>Pseudomonadati</taxon>
        <taxon>Bacteroidota</taxon>
        <taxon>Flavobacteriia</taxon>
        <taxon>Flavobacteriales</taxon>
        <taxon>Flavobacteriaceae</taxon>
    </lineage>
</organism>
<dbReference type="InterPro" id="IPR005467">
    <property type="entry name" value="His_kinase_dom"/>
</dbReference>
<dbReference type="Pfam" id="PF00072">
    <property type="entry name" value="Response_reg"/>
    <property type="match status" value="1"/>
</dbReference>
<dbReference type="Gene3D" id="3.30.565.10">
    <property type="entry name" value="Histidine kinase-like ATPase, C-terminal domain"/>
    <property type="match status" value="1"/>
</dbReference>
<name>A0ABX7SXJ2_9FLAO</name>
<evidence type="ECO:0000256" key="1">
    <source>
        <dbReference type="ARBA" id="ARBA00000085"/>
    </source>
</evidence>
<keyword evidence="3 7" id="KW-0597">Phosphoprotein</keyword>
<keyword evidence="6" id="KW-0804">Transcription</keyword>
<evidence type="ECO:0000256" key="8">
    <source>
        <dbReference type="SAM" id="Phobius"/>
    </source>
</evidence>
<dbReference type="InterPro" id="IPR018060">
    <property type="entry name" value="HTH_AraC"/>
</dbReference>
<feature type="modified residue" description="4-aspartylphosphate" evidence="7">
    <location>
        <position position="1114"/>
    </location>
</feature>
<dbReference type="EC" id="2.7.13.3" evidence="2"/>
<dbReference type="PANTHER" id="PTHR43547:SF2">
    <property type="entry name" value="HYBRID SIGNAL TRANSDUCTION HISTIDINE KINASE C"/>
    <property type="match status" value="1"/>
</dbReference>
<dbReference type="SUPFAM" id="SSF55874">
    <property type="entry name" value="ATPase domain of HSP90 chaperone/DNA topoisomerase II/histidine kinase"/>
    <property type="match status" value="1"/>
</dbReference>
<dbReference type="RefSeq" id="WP_207973084.1">
    <property type="nucleotide sequence ID" value="NZ_CP071795.1"/>
</dbReference>
<evidence type="ECO:0000259" key="9">
    <source>
        <dbReference type="PROSITE" id="PS01124"/>
    </source>
</evidence>
<dbReference type="PROSITE" id="PS01124">
    <property type="entry name" value="HTH_ARAC_FAMILY_2"/>
    <property type="match status" value="1"/>
</dbReference>
<accession>A0ABX7SXJ2</accession>
<keyword evidence="13" id="KW-1185">Reference proteome</keyword>
<evidence type="ECO:0000256" key="4">
    <source>
        <dbReference type="ARBA" id="ARBA00023015"/>
    </source>
</evidence>
<dbReference type="InterPro" id="IPR003661">
    <property type="entry name" value="HisK_dim/P_dom"/>
</dbReference>
<dbReference type="Pfam" id="PF00512">
    <property type="entry name" value="HisKA"/>
    <property type="match status" value="1"/>
</dbReference>
<dbReference type="InterPro" id="IPR011110">
    <property type="entry name" value="Reg_prop"/>
</dbReference>
<dbReference type="SMART" id="SM00388">
    <property type="entry name" value="HisKA"/>
    <property type="match status" value="1"/>
</dbReference>
<keyword evidence="8" id="KW-0812">Transmembrane</keyword>
<feature type="domain" description="Histidine kinase" evidence="10">
    <location>
        <begin position="815"/>
        <end position="1029"/>
    </location>
</feature>
<dbReference type="EMBL" id="CP071795">
    <property type="protein sequence ID" value="QTD38972.1"/>
    <property type="molecule type" value="Genomic_DNA"/>
</dbReference>
<dbReference type="PROSITE" id="PS50109">
    <property type="entry name" value="HIS_KIN"/>
    <property type="match status" value="1"/>
</dbReference>
<dbReference type="SMART" id="SM00448">
    <property type="entry name" value="REC"/>
    <property type="match status" value="1"/>
</dbReference>
<dbReference type="SUPFAM" id="SSF52172">
    <property type="entry name" value="CheY-like"/>
    <property type="match status" value="1"/>
</dbReference>
<dbReference type="SUPFAM" id="SSF47384">
    <property type="entry name" value="Homodimeric domain of signal transducing histidine kinase"/>
    <property type="match status" value="1"/>
</dbReference>
<dbReference type="InterPro" id="IPR015943">
    <property type="entry name" value="WD40/YVTN_repeat-like_dom_sf"/>
</dbReference>
<dbReference type="InterPro" id="IPR013783">
    <property type="entry name" value="Ig-like_fold"/>
</dbReference>
<dbReference type="CDD" id="cd00082">
    <property type="entry name" value="HisKA"/>
    <property type="match status" value="1"/>
</dbReference>
<dbReference type="Pfam" id="PF07495">
    <property type="entry name" value="Y_Y_Y"/>
    <property type="match status" value="1"/>
</dbReference>
<dbReference type="Gene3D" id="3.40.50.2300">
    <property type="match status" value="1"/>
</dbReference>
<protein>
    <recommendedName>
        <fullName evidence="2">histidine kinase</fullName>
        <ecNumber evidence="2">2.7.13.3</ecNumber>
    </recommendedName>
</protein>
<dbReference type="Pfam" id="PF12833">
    <property type="entry name" value="HTH_18"/>
    <property type="match status" value="1"/>
</dbReference>
<dbReference type="PRINTS" id="PR00344">
    <property type="entry name" value="BCTRLSENSOR"/>
</dbReference>
<evidence type="ECO:0000313" key="13">
    <source>
        <dbReference type="Proteomes" id="UP000663935"/>
    </source>
</evidence>
<dbReference type="InterPro" id="IPR001789">
    <property type="entry name" value="Sig_transdc_resp-reg_receiver"/>
</dbReference>
<dbReference type="CDD" id="cd00075">
    <property type="entry name" value="HATPase"/>
    <property type="match status" value="1"/>
</dbReference>
<dbReference type="SUPFAM" id="SSF63829">
    <property type="entry name" value="Calcium-dependent phosphotriesterase"/>
    <property type="match status" value="2"/>
</dbReference>
<keyword evidence="8" id="KW-1133">Transmembrane helix</keyword>
<dbReference type="InterPro" id="IPR004358">
    <property type="entry name" value="Sig_transdc_His_kin-like_C"/>
</dbReference>
<comment type="catalytic activity">
    <reaction evidence="1">
        <text>ATP + protein L-histidine = ADP + protein N-phospho-L-histidine.</text>
        <dbReference type="EC" id="2.7.13.3"/>
    </reaction>
</comment>
<evidence type="ECO:0000259" key="11">
    <source>
        <dbReference type="PROSITE" id="PS50110"/>
    </source>
</evidence>
<evidence type="ECO:0000259" key="10">
    <source>
        <dbReference type="PROSITE" id="PS50109"/>
    </source>
</evidence>
<dbReference type="Proteomes" id="UP000663935">
    <property type="component" value="Chromosome"/>
</dbReference>
<dbReference type="Pfam" id="PF02518">
    <property type="entry name" value="HATPase_c"/>
    <property type="match status" value="1"/>
</dbReference>
<dbReference type="Gene3D" id="2.130.10.10">
    <property type="entry name" value="YVTN repeat-like/Quinoprotein amine dehydrogenase"/>
    <property type="match status" value="3"/>
</dbReference>
<feature type="domain" description="HTH araC/xylS-type" evidence="9">
    <location>
        <begin position="1213"/>
        <end position="1312"/>
    </location>
</feature>
<dbReference type="InterPro" id="IPR009057">
    <property type="entry name" value="Homeodomain-like_sf"/>
</dbReference>
<evidence type="ECO:0000256" key="2">
    <source>
        <dbReference type="ARBA" id="ARBA00012438"/>
    </source>
</evidence>
<dbReference type="SUPFAM" id="SSF46689">
    <property type="entry name" value="Homeodomain-like"/>
    <property type="match status" value="1"/>
</dbReference>
<dbReference type="CDD" id="cd17574">
    <property type="entry name" value="REC_OmpR"/>
    <property type="match status" value="1"/>
</dbReference>
<dbReference type="SMART" id="SM00387">
    <property type="entry name" value="HATPase_c"/>
    <property type="match status" value="1"/>
</dbReference>
<dbReference type="PANTHER" id="PTHR43547">
    <property type="entry name" value="TWO-COMPONENT HISTIDINE KINASE"/>
    <property type="match status" value="1"/>
</dbReference>
<keyword evidence="4" id="KW-0805">Transcription regulation</keyword>
<feature type="transmembrane region" description="Helical" evidence="8">
    <location>
        <begin position="758"/>
        <end position="778"/>
    </location>
</feature>
<proteinExistence type="predicted"/>
<dbReference type="InterPro" id="IPR036097">
    <property type="entry name" value="HisK_dim/P_sf"/>
</dbReference>
<evidence type="ECO:0000256" key="6">
    <source>
        <dbReference type="ARBA" id="ARBA00023163"/>
    </source>
</evidence>
<feature type="domain" description="Response regulatory" evidence="11">
    <location>
        <begin position="1066"/>
        <end position="1181"/>
    </location>
</feature>
<dbReference type="SMART" id="SM00342">
    <property type="entry name" value="HTH_ARAC"/>
    <property type="match status" value="1"/>
</dbReference>
<gene>
    <name evidence="12" type="ORF">JL193_06890</name>
</gene>
<dbReference type="PROSITE" id="PS50110">
    <property type="entry name" value="RESPONSE_REGULATORY"/>
    <property type="match status" value="1"/>
</dbReference>
<keyword evidence="5" id="KW-0238">DNA-binding</keyword>
<dbReference type="Pfam" id="PF07494">
    <property type="entry name" value="Reg_prop"/>
    <property type="match status" value="5"/>
</dbReference>
<dbReference type="Gene3D" id="1.10.287.130">
    <property type="match status" value="1"/>
</dbReference>
<sequence length="1314" mass="150850">MEKKIILTLLILLTCFYSNSQDVSLLKVLNTQNGLSNGRVTSIAQDSIGFIWLGTKNGLNRYDGSSVKIYNNSNSNLKSNDISAIKLDSKNRLWIGTIGKGIVLYNAQKDKFISLNINVNINKIYEDSSNKIWIGTNKGLMIYNEVDKSFNPVRKFQKLNISAIIEIDIYSFLIGTNGKGLYLFNSQTQTLVPYLKENLLNPTFINVLHKYNSGEILIGTNGNGILSFSKEKNTLTNFLKDKIKASIIRSIYTDEDNNLWIGTDGKGVYKVLEKNNKQKVEIEHYYKDNNLQLKLVNNTVNSIYEDNQKNIWIATAWKGVNIIQKRQDNSDFFFSDFFGIKPSPVLSIFKDKKDILVGTDGEGLTEIEFSQKISTNKYLENDYIQKIKKTKNGNYWVGTFSNGLFYLNNNKGIIKKYQRSSNIRNSLPYNDVRDIDITGSGDLWIATWGGGLSYLNTQTESFTNFNYNSTNNSISSDNVLAIERDNGNLWIATWGGGLNFFNVSSKEFIDYNLEDQLGNSGSNYIYSLKKDKKENLWLGTKKGLVKFDIKKNKFEKITIGFSDNSNTVVAVLISNEKIWLSTKEGIYSYNPTTRNITSFKDFKGEYHINSAYKDEEDMLYFGGNEGFIRFSPEKVNSSVDIPKIVFTDFKLFNKSINSNTEGILNKHIPFEKTITLNHNQNVFTFNFSTLVFPFATGTQFSIMMKGFEKDWRFIGSEQSATYTNLSPGSYNFFVKTKTVDTNWSKPIGIKLIIKPPFWLTWWAYVIYFFFLVLAVLLVRKYTINWININNKLEFEKHKREDQDKLHQIKQRFFANISHEIRTPLTLIMSSLNVLQREDTNSVEKKSIAVVKNNTRRLLNLVNELLNFRKLETGNLDLTVQKTDIVSFTKEIFLAFSQEALINNLKYKFVGKEKPIQLWIDRIQLEKAIFNVLSNAFKFTQNGGKISVSIEKNESNIQILISDNGTGISKDKLPHIFERFYHSKYRGSQKGFGIGLSIVKDIIELHKGKITVTSKVGEGSIFSLLLPLGKDHFSGNQIKEDIIEEEHIENYKKGKVNINFKEFKGKVILLVEDNKHLREYLRDLLYENYLIIEAENGEEGLQKALHNTPDLIISDVMMPKLDGFSLCYKVKTDVRISHIPIILLTARSFSIDKIEGLKNGADDYLIKPFNEEVLKARIYNLLRNRQLIHERFSKDTILTPKDLVLSSPDESFLKKLVELLENNIENSNFNVEELSLEIGMSHSSLYKKIKALTGMTIVGFIRDFRLQRAAQLLINNNLSIIDVCFMVGYTDRKHFSQEFKKKFKVSPSVYIKENQ</sequence>
<reference evidence="12 13" key="1">
    <citation type="submission" date="2021-03" db="EMBL/GenBank/DDBJ databases">
        <title>Complete genome of Polaribacter_sp.G4M1.</title>
        <authorList>
            <person name="Jeong S.W."/>
            <person name="Bae J.W."/>
        </authorList>
    </citation>
    <scope>NUCLEOTIDE SEQUENCE [LARGE SCALE GENOMIC DNA]</scope>
    <source>
        <strain evidence="12 13">G4M1</strain>
    </source>
</reference>
<dbReference type="Gene3D" id="1.10.10.60">
    <property type="entry name" value="Homeodomain-like"/>
    <property type="match status" value="2"/>
</dbReference>
<evidence type="ECO:0000256" key="7">
    <source>
        <dbReference type="PROSITE-ProRule" id="PRU00169"/>
    </source>
</evidence>
<dbReference type="InterPro" id="IPR011006">
    <property type="entry name" value="CheY-like_superfamily"/>
</dbReference>
<dbReference type="InterPro" id="IPR018062">
    <property type="entry name" value="HTH_AraC-typ_CS"/>
</dbReference>
<dbReference type="PROSITE" id="PS00041">
    <property type="entry name" value="HTH_ARAC_FAMILY_1"/>
    <property type="match status" value="1"/>
</dbReference>
<evidence type="ECO:0000256" key="5">
    <source>
        <dbReference type="ARBA" id="ARBA00023125"/>
    </source>
</evidence>
<dbReference type="InterPro" id="IPR003594">
    <property type="entry name" value="HATPase_dom"/>
</dbReference>
<keyword evidence="8" id="KW-0472">Membrane</keyword>
<dbReference type="Gene3D" id="2.60.40.10">
    <property type="entry name" value="Immunoglobulins"/>
    <property type="match status" value="1"/>
</dbReference>
<dbReference type="InterPro" id="IPR036890">
    <property type="entry name" value="HATPase_C_sf"/>
</dbReference>
<dbReference type="InterPro" id="IPR011123">
    <property type="entry name" value="Y_Y_Y"/>
</dbReference>